<feature type="region of interest" description="Disordered" evidence="1">
    <location>
        <begin position="1"/>
        <end position="28"/>
    </location>
</feature>
<proteinExistence type="predicted"/>
<dbReference type="AlphaFoldDB" id="A0A4D6LYC8"/>
<organism evidence="2 3">
    <name type="scientific">Vigna unguiculata</name>
    <name type="common">Cowpea</name>
    <dbReference type="NCBI Taxonomy" id="3917"/>
    <lineage>
        <taxon>Eukaryota</taxon>
        <taxon>Viridiplantae</taxon>
        <taxon>Streptophyta</taxon>
        <taxon>Embryophyta</taxon>
        <taxon>Tracheophyta</taxon>
        <taxon>Spermatophyta</taxon>
        <taxon>Magnoliopsida</taxon>
        <taxon>eudicotyledons</taxon>
        <taxon>Gunneridae</taxon>
        <taxon>Pentapetalae</taxon>
        <taxon>rosids</taxon>
        <taxon>fabids</taxon>
        <taxon>Fabales</taxon>
        <taxon>Fabaceae</taxon>
        <taxon>Papilionoideae</taxon>
        <taxon>50 kb inversion clade</taxon>
        <taxon>NPAAA clade</taxon>
        <taxon>indigoferoid/millettioid clade</taxon>
        <taxon>Phaseoleae</taxon>
        <taxon>Vigna</taxon>
    </lineage>
</organism>
<name>A0A4D6LYC8_VIGUN</name>
<evidence type="ECO:0000313" key="3">
    <source>
        <dbReference type="Proteomes" id="UP000501690"/>
    </source>
</evidence>
<sequence>MSVPPPHIPPPTRGHAVNASHHRQCRQREPSYLSHFFSSFLLPAHEAPSSHLRSQPRPATTVPTTTIRTREHHGSPTSGLRDPDRHRCGPSLSFFFLRETDAQASLPLFSGVARTASASFSQTTTTEAAIVASSP</sequence>
<evidence type="ECO:0000256" key="1">
    <source>
        <dbReference type="SAM" id="MobiDB-lite"/>
    </source>
</evidence>
<gene>
    <name evidence="2" type="ORF">DEO72_LG5g1056</name>
</gene>
<feature type="compositionally biased region" description="Low complexity" evidence="1">
    <location>
        <begin position="56"/>
        <end position="67"/>
    </location>
</feature>
<protein>
    <submittedName>
        <fullName evidence="2">Uncharacterized protein</fullName>
    </submittedName>
</protein>
<dbReference type="Proteomes" id="UP000501690">
    <property type="component" value="Linkage Group LG5"/>
</dbReference>
<feature type="region of interest" description="Disordered" evidence="1">
    <location>
        <begin position="47"/>
        <end position="86"/>
    </location>
</feature>
<feature type="compositionally biased region" description="Pro residues" evidence="1">
    <location>
        <begin position="1"/>
        <end position="12"/>
    </location>
</feature>
<reference evidence="2 3" key="1">
    <citation type="submission" date="2019-04" db="EMBL/GenBank/DDBJ databases">
        <title>An improved genome assembly and genetic linkage map for asparagus bean, Vigna unguiculata ssp. sesquipedialis.</title>
        <authorList>
            <person name="Xia Q."/>
            <person name="Zhang R."/>
            <person name="Dong Y."/>
        </authorList>
    </citation>
    <scope>NUCLEOTIDE SEQUENCE [LARGE SCALE GENOMIC DNA]</scope>
    <source>
        <tissue evidence="2">Leaf</tissue>
    </source>
</reference>
<dbReference type="EMBL" id="CP039349">
    <property type="protein sequence ID" value="QCD92986.1"/>
    <property type="molecule type" value="Genomic_DNA"/>
</dbReference>
<keyword evidence="3" id="KW-1185">Reference proteome</keyword>
<accession>A0A4D6LYC8</accession>
<evidence type="ECO:0000313" key="2">
    <source>
        <dbReference type="EMBL" id="QCD92986.1"/>
    </source>
</evidence>